<dbReference type="Gene3D" id="3.40.50.360">
    <property type="match status" value="1"/>
</dbReference>
<dbReference type="EMBL" id="WIAO01000020">
    <property type="protein sequence ID" value="MQM27130.1"/>
    <property type="molecule type" value="Genomic_DNA"/>
</dbReference>
<protein>
    <submittedName>
        <fullName evidence="4">Flavodoxin</fullName>
    </submittedName>
</protein>
<dbReference type="PANTHER" id="PTHR43278">
    <property type="entry name" value="NAD(P)H-DEPENDENT FMN-CONTAINING OXIDOREDUCTASE YWQN-RELATED"/>
    <property type="match status" value="1"/>
</dbReference>
<organism evidence="4 5">
    <name type="scientific">Glycomyces albidus</name>
    <dbReference type="NCBI Taxonomy" id="2656774"/>
    <lineage>
        <taxon>Bacteria</taxon>
        <taxon>Bacillati</taxon>
        <taxon>Actinomycetota</taxon>
        <taxon>Actinomycetes</taxon>
        <taxon>Glycomycetales</taxon>
        <taxon>Glycomycetaceae</taxon>
        <taxon>Glycomyces</taxon>
    </lineage>
</organism>
<dbReference type="Proteomes" id="UP000477750">
    <property type="component" value="Unassembled WGS sequence"/>
</dbReference>
<dbReference type="AlphaFoldDB" id="A0A6L5GBZ8"/>
<accession>A0A6L5GBZ8</accession>
<keyword evidence="1" id="KW-0285">Flavoprotein</keyword>
<sequence length="194" mass="21010">MPSPRSFLFLLGSARTGGNTETLARAAAEHLEPEAAQEWIRLADLALPPFKDLRHTGDGTTPPATGPERTVQDATLAATDIVIASPLYWYSVSGSIKNYLDYWSGWLRVPGLDFKARMRGRRLWAVTVQGDDDPAAAAPLAGTLRLSAEYMGMDWRGVLLGCGSRPGQVLRDDAALAAAKTFFTPETDTPGIRH</sequence>
<keyword evidence="2" id="KW-0288">FMN</keyword>
<evidence type="ECO:0000313" key="5">
    <source>
        <dbReference type="Proteomes" id="UP000477750"/>
    </source>
</evidence>
<dbReference type="RefSeq" id="WP_153026269.1">
    <property type="nucleotide sequence ID" value="NZ_WIAO01000020.1"/>
</dbReference>
<proteinExistence type="predicted"/>
<gene>
    <name evidence="4" type="ORF">GFD30_16335</name>
</gene>
<reference evidence="4 5" key="1">
    <citation type="submission" date="2019-10" db="EMBL/GenBank/DDBJ databases">
        <title>Glycomyces albidus sp. nov., a novel actinomycete isolated from rhizosphere soil of wheat (Triticum aestivum L.).</title>
        <authorList>
            <person name="Qian L."/>
        </authorList>
    </citation>
    <scope>NUCLEOTIDE SEQUENCE [LARGE SCALE GENOMIC DNA]</scope>
    <source>
        <strain evidence="4 5">NEAU-7082</strain>
    </source>
</reference>
<dbReference type="PANTHER" id="PTHR43278:SF4">
    <property type="entry name" value="NAD(P)H-DEPENDENT FMN-CONTAINING OXIDOREDUCTASE YWQN-RELATED"/>
    <property type="match status" value="1"/>
</dbReference>
<dbReference type="InterPro" id="IPR051796">
    <property type="entry name" value="ISF_SsuE-like"/>
</dbReference>
<evidence type="ECO:0000256" key="1">
    <source>
        <dbReference type="ARBA" id="ARBA00022630"/>
    </source>
</evidence>
<dbReference type="Pfam" id="PF03358">
    <property type="entry name" value="FMN_red"/>
    <property type="match status" value="1"/>
</dbReference>
<evidence type="ECO:0000256" key="2">
    <source>
        <dbReference type="ARBA" id="ARBA00022643"/>
    </source>
</evidence>
<evidence type="ECO:0000259" key="3">
    <source>
        <dbReference type="Pfam" id="PF03358"/>
    </source>
</evidence>
<evidence type="ECO:0000313" key="4">
    <source>
        <dbReference type="EMBL" id="MQM27130.1"/>
    </source>
</evidence>
<dbReference type="SUPFAM" id="SSF52218">
    <property type="entry name" value="Flavoproteins"/>
    <property type="match status" value="1"/>
</dbReference>
<comment type="caution">
    <text evidence="4">The sequence shown here is derived from an EMBL/GenBank/DDBJ whole genome shotgun (WGS) entry which is preliminary data.</text>
</comment>
<dbReference type="InterPro" id="IPR029039">
    <property type="entry name" value="Flavoprotein-like_sf"/>
</dbReference>
<keyword evidence="5" id="KW-1185">Reference proteome</keyword>
<feature type="domain" description="NADPH-dependent FMN reductase-like" evidence="3">
    <location>
        <begin position="8"/>
        <end position="133"/>
    </location>
</feature>
<name>A0A6L5GBZ8_9ACTN</name>
<dbReference type="GO" id="GO:0016491">
    <property type="term" value="F:oxidoreductase activity"/>
    <property type="evidence" value="ECO:0007669"/>
    <property type="project" value="InterPro"/>
</dbReference>
<dbReference type="InterPro" id="IPR005025">
    <property type="entry name" value="FMN_Rdtase-like_dom"/>
</dbReference>